<dbReference type="Proteomes" id="UP000182987">
    <property type="component" value="Chromosome"/>
</dbReference>
<dbReference type="InterPro" id="IPR008767">
    <property type="entry name" value="Phage_SPP1_head-tail_adaptor"/>
</dbReference>
<dbReference type="EMBL" id="CP017480">
    <property type="protein sequence ID" value="APG04952.1"/>
    <property type="molecule type" value="Genomic_DNA"/>
</dbReference>
<dbReference type="InterPro" id="IPR038666">
    <property type="entry name" value="SSP1_head-tail_sf"/>
</dbReference>
<name>A0A0G9HFF3_9GAMM</name>
<proteinExistence type="predicted"/>
<evidence type="ECO:0000313" key="1">
    <source>
        <dbReference type="EMBL" id="APG04952.1"/>
    </source>
</evidence>
<accession>A0A0G9HFF3</accession>
<protein>
    <submittedName>
        <fullName evidence="1">Uncharacterized protein</fullName>
    </submittedName>
</protein>
<dbReference type="RefSeq" id="WP_046966046.1">
    <property type="nucleotide sequence ID" value="NZ_CP017480.1"/>
</dbReference>
<evidence type="ECO:0000313" key="2">
    <source>
        <dbReference type="Proteomes" id="UP000182987"/>
    </source>
</evidence>
<organism evidence="1 2">
    <name type="scientific">Luteibacter rhizovicinus DSM 16549</name>
    <dbReference type="NCBI Taxonomy" id="1440763"/>
    <lineage>
        <taxon>Bacteria</taxon>
        <taxon>Pseudomonadati</taxon>
        <taxon>Pseudomonadota</taxon>
        <taxon>Gammaproteobacteria</taxon>
        <taxon>Lysobacterales</taxon>
        <taxon>Rhodanobacteraceae</taxon>
        <taxon>Luteibacter</taxon>
    </lineage>
</organism>
<dbReference type="AlphaFoldDB" id="A0A0G9HFF3"/>
<dbReference type="NCBIfam" id="TIGR01563">
    <property type="entry name" value="gp16_SPP1"/>
    <property type="match status" value="1"/>
</dbReference>
<dbReference type="STRING" id="1440763.BJI69_14325"/>
<dbReference type="Gene3D" id="2.40.10.270">
    <property type="entry name" value="Bacteriophage SPP1 head-tail adaptor protein"/>
    <property type="match status" value="1"/>
</dbReference>
<dbReference type="PATRIC" id="fig|1440763.5.peg.2987"/>
<keyword evidence="2" id="KW-1185">Reference proteome</keyword>
<dbReference type="Pfam" id="PF05521">
    <property type="entry name" value="Phage_HCP"/>
    <property type="match status" value="1"/>
</dbReference>
<reference evidence="2" key="1">
    <citation type="submission" date="2016-09" db="EMBL/GenBank/DDBJ databases">
        <authorList>
            <person name="Lysoe E."/>
        </authorList>
    </citation>
    <scope>NUCLEOTIDE SEQUENCE [LARGE SCALE GENOMIC DNA]</scope>
    <source>
        <strain evidence="2">LJ96T</strain>
    </source>
</reference>
<sequence length="113" mass="12244">MSLAAGSLNRQIRVQKKIDGHDAAGQPTKVWADFLSTWANVRGQTGVGTIVGAQGDIASAVTQYSFRIRYRAGLDAGMRVLLGGTPYDITSVQMDEDRREWTDLVCNRGANDG</sequence>
<dbReference type="KEGG" id="lrz:BJI69_14325"/>
<gene>
    <name evidence="1" type="ORF">BJI69_14325</name>
</gene>